<evidence type="ECO:0000313" key="2">
    <source>
        <dbReference type="EMBL" id="CVI64103.1"/>
    </source>
</evidence>
<feature type="region of interest" description="Disordered" evidence="1">
    <location>
        <begin position="19"/>
        <end position="42"/>
    </location>
</feature>
<dbReference type="AlphaFoldDB" id="A0A1S7UB37"/>
<protein>
    <submittedName>
        <fullName evidence="2">Uncharacterized protein</fullName>
    </submittedName>
</protein>
<comment type="caution">
    <text evidence="2">The sequence shown here is derived from an EMBL/GenBank/DDBJ whole genome shotgun (WGS) entry which is preliminary data.</text>
</comment>
<evidence type="ECO:0000313" key="3">
    <source>
        <dbReference type="Proteomes" id="UP000192140"/>
    </source>
</evidence>
<reference evidence="2" key="1">
    <citation type="submission" date="2016-01" db="EMBL/GenBank/DDBJ databases">
        <authorList>
            <person name="Regsiter A."/>
            <person name="william w."/>
        </authorList>
    </citation>
    <scope>NUCLEOTIDE SEQUENCE</scope>
    <source>
        <strain evidence="2">NCPPB 1641</strain>
    </source>
</reference>
<name>A0A1S7UB37_9HYPH</name>
<gene>
    <name evidence="2" type="ORF">AGR7A_pAt30144</name>
</gene>
<accession>A0A1S7UB37</accession>
<keyword evidence="3" id="KW-1185">Reference proteome</keyword>
<feature type="compositionally biased region" description="Basic and acidic residues" evidence="1">
    <location>
        <begin position="23"/>
        <end position="42"/>
    </location>
</feature>
<proteinExistence type="predicted"/>
<evidence type="ECO:0000256" key="1">
    <source>
        <dbReference type="SAM" id="MobiDB-lite"/>
    </source>
</evidence>
<dbReference type="EMBL" id="FCNP01000050">
    <property type="protein sequence ID" value="CVI64103.1"/>
    <property type="molecule type" value="Genomic_DNA"/>
</dbReference>
<organism evidence="2 3">
    <name type="scientific">Agrobacterium deltaense NCPPB 1641</name>
    <dbReference type="NCBI Taxonomy" id="1183425"/>
    <lineage>
        <taxon>Bacteria</taxon>
        <taxon>Pseudomonadati</taxon>
        <taxon>Pseudomonadota</taxon>
        <taxon>Alphaproteobacteria</taxon>
        <taxon>Hyphomicrobiales</taxon>
        <taxon>Rhizobiaceae</taxon>
        <taxon>Rhizobium/Agrobacterium group</taxon>
        <taxon>Agrobacterium</taxon>
    </lineage>
</organism>
<dbReference type="Proteomes" id="UP000192140">
    <property type="component" value="Unassembled WGS sequence"/>
</dbReference>
<sequence>MEATLGGGDGPGFAVKALAAADPARREDSKSGRRIRDASYQESRRLRSDRLAAYDSRACGGFERRGL</sequence>